<sequence length="61" mass="6761">MKMDTIALIASLLAVIIIVTSKLSGSDDFFFNAFTGWATVFVLTSMRWMQNRTKKGGSNDL</sequence>
<evidence type="ECO:0000313" key="2">
    <source>
        <dbReference type="EMBL" id="MFD2206594.1"/>
    </source>
</evidence>
<reference evidence="3" key="1">
    <citation type="journal article" date="2019" name="Int. J. Syst. Evol. Microbiol.">
        <title>The Global Catalogue of Microorganisms (GCM) 10K type strain sequencing project: providing services to taxonomists for standard genome sequencing and annotation.</title>
        <authorList>
            <consortium name="The Broad Institute Genomics Platform"/>
            <consortium name="The Broad Institute Genome Sequencing Center for Infectious Disease"/>
            <person name="Wu L."/>
            <person name="Ma J."/>
        </authorList>
    </citation>
    <scope>NUCLEOTIDE SEQUENCE [LARGE SCALE GENOMIC DNA]</scope>
    <source>
        <strain evidence="3">CGMCC 4.7192</strain>
    </source>
</reference>
<keyword evidence="1" id="KW-0812">Transmembrane</keyword>
<evidence type="ECO:0000256" key="1">
    <source>
        <dbReference type="SAM" id="Phobius"/>
    </source>
</evidence>
<feature type="transmembrane region" description="Helical" evidence="1">
    <location>
        <begin position="31"/>
        <end position="49"/>
    </location>
</feature>
<gene>
    <name evidence="2" type="ORF">ACFSKO_13255</name>
</gene>
<keyword evidence="1" id="KW-0472">Membrane</keyword>
<keyword evidence="1" id="KW-1133">Transmembrane helix</keyword>
<evidence type="ECO:0000313" key="3">
    <source>
        <dbReference type="Proteomes" id="UP001597294"/>
    </source>
</evidence>
<organism evidence="2 3">
    <name type="scientific">Kiloniella antarctica</name>
    <dbReference type="NCBI Taxonomy" id="1550907"/>
    <lineage>
        <taxon>Bacteria</taxon>
        <taxon>Pseudomonadati</taxon>
        <taxon>Pseudomonadota</taxon>
        <taxon>Alphaproteobacteria</taxon>
        <taxon>Rhodospirillales</taxon>
        <taxon>Kiloniellaceae</taxon>
        <taxon>Kiloniella</taxon>
    </lineage>
</organism>
<name>A0ABW5BNZ2_9PROT</name>
<accession>A0ABW5BNZ2</accession>
<protein>
    <submittedName>
        <fullName evidence="2">Uncharacterized protein</fullName>
    </submittedName>
</protein>
<comment type="caution">
    <text evidence="2">The sequence shown here is derived from an EMBL/GenBank/DDBJ whole genome shotgun (WGS) entry which is preliminary data.</text>
</comment>
<dbReference type="EMBL" id="JBHUII010000006">
    <property type="protein sequence ID" value="MFD2206594.1"/>
    <property type="molecule type" value="Genomic_DNA"/>
</dbReference>
<keyword evidence="3" id="KW-1185">Reference proteome</keyword>
<dbReference type="Proteomes" id="UP001597294">
    <property type="component" value="Unassembled WGS sequence"/>
</dbReference>
<dbReference type="RefSeq" id="WP_380252379.1">
    <property type="nucleotide sequence ID" value="NZ_JBHUII010000006.1"/>
</dbReference>
<proteinExistence type="predicted"/>